<organism evidence="2 3">
    <name type="scientific">Chionoecetes opilio</name>
    <name type="common">Atlantic snow crab</name>
    <name type="synonym">Cancer opilio</name>
    <dbReference type="NCBI Taxonomy" id="41210"/>
    <lineage>
        <taxon>Eukaryota</taxon>
        <taxon>Metazoa</taxon>
        <taxon>Ecdysozoa</taxon>
        <taxon>Arthropoda</taxon>
        <taxon>Crustacea</taxon>
        <taxon>Multicrustacea</taxon>
        <taxon>Malacostraca</taxon>
        <taxon>Eumalacostraca</taxon>
        <taxon>Eucarida</taxon>
        <taxon>Decapoda</taxon>
        <taxon>Pleocyemata</taxon>
        <taxon>Brachyura</taxon>
        <taxon>Eubrachyura</taxon>
        <taxon>Majoidea</taxon>
        <taxon>Majidae</taxon>
        <taxon>Chionoecetes</taxon>
    </lineage>
</organism>
<accession>A0A8J4Y0V7</accession>
<evidence type="ECO:0008006" key="4">
    <source>
        <dbReference type="Google" id="ProtNLM"/>
    </source>
</evidence>
<evidence type="ECO:0000313" key="3">
    <source>
        <dbReference type="Proteomes" id="UP000770661"/>
    </source>
</evidence>
<proteinExistence type="predicted"/>
<dbReference type="GO" id="GO:0031252">
    <property type="term" value="C:cell leading edge"/>
    <property type="evidence" value="ECO:0007669"/>
    <property type="project" value="TreeGrafter"/>
</dbReference>
<keyword evidence="1" id="KW-0175">Coiled coil</keyword>
<dbReference type="PANTHER" id="PTHR46606:SF5">
    <property type="entry name" value="SHOOTIN-1"/>
    <property type="match status" value="1"/>
</dbReference>
<dbReference type="OrthoDB" id="6429491at2759"/>
<dbReference type="GO" id="GO:0044295">
    <property type="term" value="C:axonal growth cone"/>
    <property type="evidence" value="ECO:0007669"/>
    <property type="project" value="TreeGrafter"/>
</dbReference>
<dbReference type="GO" id="GO:2001224">
    <property type="term" value="P:positive regulation of neuron migration"/>
    <property type="evidence" value="ECO:0007669"/>
    <property type="project" value="TreeGrafter"/>
</dbReference>
<feature type="coiled-coil region" evidence="1">
    <location>
        <begin position="82"/>
        <end position="200"/>
    </location>
</feature>
<dbReference type="PANTHER" id="PTHR46606">
    <property type="entry name" value="SHOOTIN-1"/>
    <property type="match status" value="1"/>
</dbReference>
<dbReference type="InterPro" id="IPR024849">
    <property type="entry name" value="Shootin-1"/>
</dbReference>
<evidence type="ECO:0000313" key="2">
    <source>
        <dbReference type="EMBL" id="KAG0717867.1"/>
    </source>
</evidence>
<dbReference type="EMBL" id="JACEEZ010016985">
    <property type="protein sequence ID" value="KAG0717867.1"/>
    <property type="molecule type" value="Genomic_DNA"/>
</dbReference>
<sequence>MTHTFACPSFPSPFSLSALLQTYLPLYSFFLYRCSPCLSPPVADSHSPEVPTVSEAVYHEYDNLRQRYQVEAQSMAQAFNRATEWYRENKSLRRETNNLKRQSALLIQRVADGPSDLDISLLGGMGDTGDKDEIQDLQQQHEKEVDNLMDKIKGLEGETANLTMEVSKAKQEEFEAQEELLGMRHELEEAHQEIDILKVKFFISKLKIYMRNYKLYISQC</sequence>
<comment type="caution">
    <text evidence="2">The sequence shown here is derived from an EMBL/GenBank/DDBJ whole genome shotgun (WGS) entry which is preliminary data.</text>
</comment>
<dbReference type="GO" id="GO:0005737">
    <property type="term" value="C:cytoplasm"/>
    <property type="evidence" value="ECO:0007669"/>
    <property type="project" value="TreeGrafter"/>
</dbReference>
<keyword evidence="3" id="KW-1185">Reference proteome</keyword>
<dbReference type="GO" id="GO:0048812">
    <property type="term" value="P:neuron projection morphogenesis"/>
    <property type="evidence" value="ECO:0007669"/>
    <property type="project" value="TreeGrafter"/>
</dbReference>
<dbReference type="Proteomes" id="UP000770661">
    <property type="component" value="Unassembled WGS sequence"/>
</dbReference>
<gene>
    <name evidence="2" type="ORF">GWK47_053597</name>
</gene>
<name>A0A8J4Y0V7_CHIOP</name>
<dbReference type="AlphaFoldDB" id="A0A8J4Y0V7"/>
<evidence type="ECO:0000256" key="1">
    <source>
        <dbReference type="SAM" id="Coils"/>
    </source>
</evidence>
<reference evidence="2" key="1">
    <citation type="submission" date="2020-07" db="EMBL/GenBank/DDBJ databases">
        <title>The High-quality genome of the commercially important snow crab, Chionoecetes opilio.</title>
        <authorList>
            <person name="Jeong J.-H."/>
            <person name="Ryu S."/>
        </authorList>
    </citation>
    <scope>NUCLEOTIDE SEQUENCE</scope>
    <source>
        <strain evidence="2">MADBK_172401_WGS</strain>
        <tissue evidence="2">Digestive gland</tissue>
    </source>
</reference>
<protein>
    <recommendedName>
        <fullName evidence="4">Shootin-1</fullName>
    </recommendedName>
</protein>